<evidence type="ECO:0000313" key="2">
    <source>
        <dbReference type="EMBL" id="CAL4081684.1"/>
    </source>
</evidence>
<gene>
    <name evidence="2" type="ORF">MNOR_LOCUS11608</name>
</gene>
<feature type="transmembrane region" description="Helical" evidence="1">
    <location>
        <begin position="86"/>
        <end position="107"/>
    </location>
</feature>
<organism evidence="2 3">
    <name type="scientific">Meganyctiphanes norvegica</name>
    <name type="common">Northern krill</name>
    <name type="synonym">Thysanopoda norvegica</name>
    <dbReference type="NCBI Taxonomy" id="48144"/>
    <lineage>
        <taxon>Eukaryota</taxon>
        <taxon>Metazoa</taxon>
        <taxon>Ecdysozoa</taxon>
        <taxon>Arthropoda</taxon>
        <taxon>Crustacea</taxon>
        <taxon>Multicrustacea</taxon>
        <taxon>Malacostraca</taxon>
        <taxon>Eumalacostraca</taxon>
        <taxon>Eucarida</taxon>
        <taxon>Euphausiacea</taxon>
        <taxon>Euphausiidae</taxon>
        <taxon>Meganyctiphanes</taxon>
    </lineage>
</organism>
<keyword evidence="3" id="KW-1185">Reference proteome</keyword>
<evidence type="ECO:0000256" key="1">
    <source>
        <dbReference type="SAM" id="Phobius"/>
    </source>
</evidence>
<feature type="non-terminal residue" evidence="2">
    <location>
        <position position="110"/>
    </location>
</feature>
<keyword evidence="1" id="KW-0472">Membrane</keyword>
<keyword evidence="1" id="KW-1133">Transmembrane helix</keyword>
<evidence type="ECO:0000313" key="3">
    <source>
        <dbReference type="Proteomes" id="UP001497623"/>
    </source>
</evidence>
<dbReference type="Proteomes" id="UP001497623">
    <property type="component" value="Unassembled WGS sequence"/>
</dbReference>
<reference evidence="2 3" key="1">
    <citation type="submission" date="2024-05" db="EMBL/GenBank/DDBJ databases">
        <authorList>
            <person name="Wallberg A."/>
        </authorList>
    </citation>
    <scope>NUCLEOTIDE SEQUENCE [LARGE SCALE GENOMIC DNA]</scope>
</reference>
<dbReference type="AlphaFoldDB" id="A0AAV2QHY8"/>
<sequence>AFLYMVDISNYNTQCEIFNKTVTTQLCTTIGGFDPVNPFLSCCENVNVSNPYQYCLPNGDLNDDNVNDTVACFEKYSYFRWDDPGLGVHLLYLLVDGFFYLALLVLIELG</sequence>
<comment type="caution">
    <text evidence="2">The sequence shown here is derived from an EMBL/GenBank/DDBJ whole genome shotgun (WGS) entry which is preliminary data.</text>
</comment>
<name>A0AAV2QHY8_MEGNR</name>
<accession>A0AAV2QHY8</accession>
<feature type="non-terminal residue" evidence="2">
    <location>
        <position position="1"/>
    </location>
</feature>
<proteinExistence type="predicted"/>
<dbReference type="EMBL" id="CAXKWB010006148">
    <property type="protein sequence ID" value="CAL4081684.1"/>
    <property type="molecule type" value="Genomic_DNA"/>
</dbReference>
<protein>
    <submittedName>
        <fullName evidence="2">Uncharacterized protein</fullName>
    </submittedName>
</protein>
<keyword evidence="1" id="KW-0812">Transmembrane</keyword>